<comment type="caution">
    <text evidence="2">The sequence shown here is derived from an EMBL/GenBank/DDBJ whole genome shotgun (WGS) entry which is preliminary data.</text>
</comment>
<keyword evidence="3" id="KW-1185">Reference proteome</keyword>
<evidence type="ECO:0000256" key="1">
    <source>
        <dbReference type="SAM" id="SignalP"/>
    </source>
</evidence>
<dbReference type="PROSITE" id="PS51257">
    <property type="entry name" value="PROKAR_LIPOPROTEIN"/>
    <property type="match status" value="1"/>
</dbReference>
<accession>A0A328ZDG9</accession>
<protein>
    <submittedName>
        <fullName evidence="2">Uncharacterized protein</fullName>
    </submittedName>
</protein>
<name>A0A328ZDG9_9BURK</name>
<feature type="signal peptide" evidence="1">
    <location>
        <begin position="1"/>
        <end position="20"/>
    </location>
</feature>
<evidence type="ECO:0000313" key="2">
    <source>
        <dbReference type="EMBL" id="RAR84280.1"/>
    </source>
</evidence>
<reference evidence="2 3" key="1">
    <citation type="submission" date="2018-06" db="EMBL/GenBank/DDBJ databases">
        <title>Genomic Encyclopedia of Archaeal and Bacterial Type Strains, Phase II (KMG-II): from individual species to whole genera.</title>
        <authorList>
            <person name="Goeker M."/>
        </authorList>
    </citation>
    <scope>NUCLEOTIDE SEQUENCE [LARGE SCALE GENOMIC DNA]</scope>
    <source>
        <strain evidence="2 3">CFPB 3232</strain>
    </source>
</reference>
<dbReference type="Proteomes" id="UP000248856">
    <property type="component" value="Unassembled WGS sequence"/>
</dbReference>
<proteinExistence type="predicted"/>
<sequence>MKLVALAVALALSACSSVREAPDAPSFAIHNPAIYATQQPLVDDNGMPLAVVATDTAQVATPSAKDPFPWASGTSRVAD</sequence>
<dbReference type="EMBL" id="QLTA01000012">
    <property type="protein sequence ID" value="RAR84280.1"/>
    <property type="molecule type" value="Genomic_DNA"/>
</dbReference>
<dbReference type="AlphaFoldDB" id="A0A328ZDG9"/>
<dbReference type="RefSeq" id="WP_146749260.1">
    <property type="nucleotide sequence ID" value="NZ_CBCSGC010000085.1"/>
</dbReference>
<gene>
    <name evidence="2" type="ORF">AX018_101293</name>
</gene>
<feature type="chain" id="PRO_5016457527" evidence="1">
    <location>
        <begin position="21"/>
        <end position="79"/>
    </location>
</feature>
<evidence type="ECO:0000313" key="3">
    <source>
        <dbReference type="Proteomes" id="UP000248856"/>
    </source>
</evidence>
<organism evidence="2 3">
    <name type="scientific">Paracidovorax anthurii</name>
    <dbReference type="NCBI Taxonomy" id="78229"/>
    <lineage>
        <taxon>Bacteria</taxon>
        <taxon>Pseudomonadati</taxon>
        <taxon>Pseudomonadota</taxon>
        <taxon>Betaproteobacteria</taxon>
        <taxon>Burkholderiales</taxon>
        <taxon>Comamonadaceae</taxon>
        <taxon>Paracidovorax</taxon>
    </lineage>
</organism>
<keyword evidence="1" id="KW-0732">Signal</keyword>